<dbReference type="EMBL" id="UARW01000010">
    <property type="protein sequence ID" value="SQD02987.1"/>
    <property type="molecule type" value="Genomic_DNA"/>
</dbReference>
<dbReference type="AlphaFoldDB" id="A0A2X3JUZ8"/>
<accession>A0A2X3JUZ8</accession>
<dbReference type="Proteomes" id="UP000250991">
    <property type="component" value="Unassembled WGS sequence"/>
</dbReference>
<evidence type="ECO:0000313" key="1">
    <source>
        <dbReference type="EMBL" id="SQD02987.1"/>
    </source>
</evidence>
<gene>
    <name evidence="1" type="ORF">NCTC8009_03463</name>
</gene>
<organism evidence="1 2">
    <name type="scientific">Escherichia coli</name>
    <dbReference type="NCBI Taxonomy" id="562"/>
    <lineage>
        <taxon>Bacteria</taxon>
        <taxon>Pseudomonadati</taxon>
        <taxon>Pseudomonadota</taxon>
        <taxon>Gammaproteobacteria</taxon>
        <taxon>Enterobacterales</taxon>
        <taxon>Enterobacteriaceae</taxon>
        <taxon>Escherichia</taxon>
    </lineage>
</organism>
<sequence>MRVVKAHQRGIFFIGRKQLIVGVQLGLNLFFKFGTAFGINARDAGTPEGTHGFAFKNGNFSSVGFGGLWFLIATNKEERGSQQCHAGKAYFHT</sequence>
<proteinExistence type="predicted"/>
<evidence type="ECO:0000313" key="2">
    <source>
        <dbReference type="Proteomes" id="UP000250991"/>
    </source>
</evidence>
<protein>
    <submittedName>
        <fullName evidence="1">Uncharacterized protein</fullName>
    </submittedName>
</protein>
<name>A0A2X3JUZ8_ECOLX</name>
<reference evidence="1 2" key="1">
    <citation type="submission" date="2018-06" db="EMBL/GenBank/DDBJ databases">
        <authorList>
            <consortium name="Pathogen Informatics"/>
            <person name="Doyle S."/>
        </authorList>
    </citation>
    <scope>NUCLEOTIDE SEQUENCE [LARGE SCALE GENOMIC DNA]</scope>
    <source>
        <strain evidence="1 2">NCTC8009</strain>
    </source>
</reference>